<keyword evidence="2 5" id="KW-0812">Transmembrane</keyword>
<dbReference type="PANTHER" id="PTHR36926">
    <property type="entry name" value="COLICIN V PRODUCTION PROTEIN"/>
    <property type="match status" value="1"/>
</dbReference>
<dbReference type="RefSeq" id="WP_274372488.1">
    <property type="nucleotide sequence ID" value="NZ_CP072943.1"/>
</dbReference>
<dbReference type="InterPro" id="IPR052719">
    <property type="entry name" value="CvpA-like"/>
</dbReference>
<dbReference type="InterPro" id="IPR003825">
    <property type="entry name" value="Colicin-V_CvpA"/>
</dbReference>
<dbReference type="GO" id="GO:0016020">
    <property type="term" value="C:membrane"/>
    <property type="evidence" value="ECO:0007669"/>
    <property type="project" value="UniProtKB-SubCell"/>
</dbReference>
<dbReference type="AlphaFoldDB" id="A0A9Q7A4W2"/>
<accession>A0A9Q7A4W2</accession>
<name>A0A9Q7A4W2_9BACT</name>
<keyword evidence="4 5" id="KW-0472">Membrane</keyword>
<keyword evidence="7" id="KW-1185">Reference proteome</keyword>
<reference evidence="7" key="1">
    <citation type="submission" date="2021-04" db="EMBL/GenBank/DDBJ databases">
        <title>A novel Synergistetes isolate from a pyrite-forming mixed culture.</title>
        <authorList>
            <person name="Bunk B."/>
            <person name="Sproer C."/>
            <person name="Spring S."/>
            <person name="Pester M."/>
        </authorList>
    </citation>
    <scope>NUCLEOTIDE SEQUENCE [LARGE SCALE GENOMIC DNA]</scope>
    <source>
        <strain evidence="7">J.5.4.2-T.3.5.2</strain>
    </source>
</reference>
<organism evidence="6 7">
    <name type="scientific">Aminithiophilus ramosus</name>
    <dbReference type="NCBI Taxonomy" id="3029084"/>
    <lineage>
        <taxon>Bacteria</taxon>
        <taxon>Thermotogati</taxon>
        <taxon>Synergistota</taxon>
        <taxon>Synergistia</taxon>
        <taxon>Synergistales</taxon>
        <taxon>Aminithiophilaceae</taxon>
        <taxon>Aminithiophilus</taxon>
    </lineage>
</organism>
<dbReference type="EMBL" id="CP072943">
    <property type="protein sequence ID" value="QTX31336.1"/>
    <property type="molecule type" value="Genomic_DNA"/>
</dbReference>
<evidence type="ECO:0000256" key="3">
    <source>
        <dbReference type="ARBA" id="ARBA00022989"/>
    </source>
</evidence>
<dbReference type="Proteomes" id="UP000671879">
    <property type="component" value="Chromosome"/>
</dbReference>
<dbReference type="KEGG" id="aram:KAR29_08030"/>
<feature type="transmembrane region" description="Helical" evidence="5">
    <location>
        <begin position="31"/>
        <end position="55"/>
    </location>
</feature>
<comment type="subcellular location">
    <subcellularLocation>
        <location evidence="1">Membrane</location>
        <topology evidence="1">Multi-pass membrane protein</topology>
    </subcellularLocation>
</comment>
<dbReference type="Pfam" id="PF02674">
    <property type="entry name" value="Colicin_V"/>
    <property type="match status" value="1"/>
</dbReference>
<sequence>MSFGAVIDMTFLFITVSLALRGLFRGLSGEVLSLAGTLGGLYLAFARADVVAGFVRSHFDITENVAYGVGLVAVFVAVNLAAALLCRLVGAFLKATHLSLLDRLLGLGAGALKGIAILLVVYGGLLMAGPLVPPQWSEGSRSLSFAAQIWPRLIPYLHENGLAFDSIPVPAAPASPDATF</sequence>
<protein>
    <submittedName>
        <fullName evidence="6">CvpA family protein</fullName>
    </submittedName>
</protein>
<keyword evidence="3 5" id="KW-1133">Transmembrane helix</keyword>
<evidence type="ECO:0000313" key="7">
    <source>
        <dbReference type="Proteomes" id="UP000671879"/>
    </source>
</evidence>
<evidence type="ECO:0000256" key="2">
    <source>
        <dbReference type="ARBA" id="ARBA00022692"/>
    </source>
</evidence>
<dbReference type="GO" id="GO:0009403">
    <property type="term" value="P:toxin biosynthetic process"/>
    <property type="evidence" value="ECO:0007669"/>
    <property type="project" value="InterPro"/>
</dbReference>
<evidence type="ECO:0000256" key="5">
    <source>
        <dbReference type="SAM" id="Phobius"/>
    </source>
</evidence>
<evidence type="ECO:0000313" key="6">
    <source>
        <dbReference type="EMBL" id="QTX31336.1"/>
    </source>
</evidence>
<dbReference type="PANTHER" id="PTHR36926:SF1">
    <property type="entry name" value="COLICIN V PRODUCTION PROTEIN"/>
    <property type="match status" value="1"/>
</dbReference>
<evidence type="ECO:0000256" key="4">
    <source>
        <dbReference type="ARBA" id="ARBA00023136"/>
    </source>
</evidence>
<evidence type="ECO:0000256" key="1">
    <source>
        <dbReference type="ARBA" id="ARBA00004141"/>
    </source>
</evidence>
<gene>
    <name evidence="6" type="ORF">KAR29_08030</name>
</gene>
<feature type="transmembrane region" description="Helical" evidence="5">
    <location>
        <begin position="6"/>
        <end position="24"/>
    </location>
</feature>
<feature type="transmembrane region" description="Helical" evidence="5">
    <location>
        <begin position="67"/>
        <end position="92"/>
    </location>
</feature>
<proteinExistence type="predicted"/>
<feature type="transmembrane region" description="Helical" evidence="5">
    <location>
        <begin position="104"/>
        <end position="128"/>
    </location>
</feature>